<protein>
    <submittedName>
        <fullName evidence="1">Uncharacterized protein</fullName>
    </submittedName>
</protein>
<dbReference type="Proteomes" id="UP000053097">
    <property type="component" value="Unassembled WGS sequence"/>
</dbReference>
<dbReference type="AlphaFoldDB" id="A0A026X0T8"/>
<sequence>MKKLLMLWLRGSTRIKCQLSSEQIKNLISDMLALKKYVCCEFVRVPTTVEEFHRWKATEL</sequence>
<evidence type="ECO:0000313" key="2">
    <source>
        <dbReference type="Proteomes" id="UP000053097"/>
    </source>
</evidence>
<evidence type="ECO:0000313" key="1">
    <source>
        <dbReference type="EMBL" id="EZA61683.1"/>
    </source>
</evidence>
<gene>
    <name evidence="1" type="ORF">X777_10739</name>
</gene>
<accession>A0A026X0T8</accession>
<name>A0A026X0T8_OOCBI</name>
<proteinExistence type="predicted"/>
<dbReference type="EMBL" id="KK107047">
    <property type="protein sequence ID" value="EZA61683.1"/>
    <property type="molecule type" value="Genomic_DNA"/>
</dbReference>
<organism evidence="1 2">
    <name type="scientific">Ooceraea biroi</name>
    <name type="common">Clonal raider ant</name>
    <name type="synonym">Cerapachys biroi</name>
    <dbReference type="NCBI Taxonomy" id="2015173"/>
    <lineage>
        <taxon>Eukaryota</taxon>
        <taxon>Metazoa</taxon>
        <taxon>Ecdysozoa</taxon>
        <taxon>Arthropoda</taxon>
        <taxon>Hexapoda</taxon>
        <taxon>Insecta</taxon>
        <taxon>Pterygota</taxon>
        <taxon>Neoptera</taxon>
        <taxon>Endopterygota</taxon>
        <taxon>Hymenoptera</taxon>
        <taxon>Apocrita</taxon>
        <taxon>Aculeata</taxon>
        <taxon>Formicoidea</taxon>
        <taxon>Formicidae</taxon>
        <taxon>Dorylinae</taxon>
        <taxon>Ooceraea</taxon>
    </lineage>
</organism>
<keyword evidence="2" id="KW-1185">Reference proteome</keyword>
<reference evidence="1 2" key="1">
    <citation type="journal article" date="2014" name="Curr. Biol.">
        <title>The genome of the clonal raider ant Cerapachys biroi.</title>
        <authorList>
            <person name="Oxley P.R."/>
            <person name="Ji L."/>
            <person name="Fetter-Pruneda I."/>
            <person name="McKenzie S.K."/>
            <person name="Li C."/>
            <person name="Hu H."/>
            <person name="Zhang G."/>
            <person name="Kronauer D.J."/>
        </authorList>
    </citation>
    <scope>NUCLEOTIDE SEQUENCE [LARGE SCALE GENOMIC DNA]</scope>
</reference>